<dbReference type="GO" id="GO:0005886">
    <property type="term" value="C:plasma membrane"/>
    <property type="evidence" value="ECO:0007669"/>
    <property type="project" value="UniProtKB-SubCell"/>
</dbReference>
<dbReference type="Pfam" id="PF04632">
    <property type="entry name" value="FUSC"/>
    <property type="match status" value="1"/>
</dbReference>
<evidence type="ECO:0000256" key="4">
    <source>
        <dbReference type="ARBA" id="ARBA00022989"/>
    </source>
</evidence>
<dbReference type="PANTHER" id="PTHR30509:SF40">
    <property type="entry name" value="BLR3852 PROTEIN"/>
    <property type="match status" value="1"/>
</dbReference>
<feature type="transmembrane region" description="Helical" evidence="6">
    <location>
        <begin position="400"/>
        <end position="422"/>
    </location>
</feature>
<name>A0A385Z6T0_9PSED</name>
<feature type="transmembrane region" description="Helical" evidence="6">
    <location>
        <begin position="105"/>
        <end position="123"/>
    </location>
</feature>
<dbReference type="GO" id="GO:0022857">
    <property type="term" value="F:transmembrane transporter activity"/>
    <property type="evidence" value="ECO:0007669"/>
    <property type="project" value="InterPro"/>
</dbReference>
<gene>
    <name evidence="7" type="ORF">D3880_16010</name>
</gene>
<comment type="subcellular location">
    <subcellularLocation>
        <location evidence="1">Cell membrane</location>
        <topology evidence="1">Multi-pass membrane protein</topology>
    </subcellularLocation>
</comment>
<keyword evidence="4 6" id="KW-1133">Transmembrane helix</keyword>
<keyword evidence="2" id="KW-1003">Cell membrane</keyword>
<dbReference type="InterPro" id="IPR006726">
    <property type="entry name" value="PHBA_efflux_AaeB/fusaric-R"/>
</dbReference>
<reference evidence="8" key="1">
    <citation type="submission" date="2018-09" db="EMBL/GenBank/DDBJ databases">
        <authorList>
            <person name="Zhu H."/>
        </authorList>
    </citation>
    <scope>NUCLEOTIDE SEQUENCE [LARGE SCALE GENOMIC DNA]</scope>
    <source>
        <strain evidence="8">K2W31S-8</strain>
    </source>
</reference>
<feature type="transmembrane region" description="Helical" evidence="6">
    <location>
        <begin position="535"/>
        <end position="561"/>
    </location>
</feature>
<protein>
    <submittedName>
        <fullName evidence="7">FUSC family protein</fullName>
    </submittedName>
</protein>
<dbReference type="AlphaFoldDB" id="A0A385Z6T0"/>
<feature type="transmembrane region" description="Helical" evidence="6">
    <location>
        <begin position="452"/>
        <end position="474"/>
    </location>
</feature>
<organism evidence="7 8">
    <name type="scientific">Pseudomonas cavernae</name>
    <dbReference type="NCBI Taxonomy" id="2320867"/>
    <lineage>
        <taxon>Bacteria</taxon>
        <taxon>Pseudomonadati</taxon>
        <taxon>Pseudomonadota</taxon>
        <taxon>Gammaproteobacteria</taxon>
        <taxon>Pseudomonadales</taxon>
        <taxon>Pseudomonadaceae</taxon>
        <taxon>Pseudomonas</taxon>
    </lineage>
</organism>
<evidence type="ECO:0000313" key="7">
    <source>
        <dbReference type="EMBL" id="AYC33767.1"/>
    </source>
</evidence>
<dbReference type="OrthoDB" id="6538131at2"/>
<keyword evidence="3 6" id="KW-0812">Transmembrane</keyword>
<feature type="transmembrane region" description="Helical" evidence="6">
    <location>
        <begin position="480"/>
        <end position="497"/>
    </location>
</feature>
<evidence type="ECO:0000256" key="3">
    <source>
        <dbReference type="ARBA" id="ARBA00022692"/>
    </source>
</evidence>
<sequence length="734" mass="80464">MSQPIDLSPAPPGLEALRRALYEWARSDGVTWVYIAKVLSAAFLTLWLAMRLELPQPSTACVTVFIVMQPQSGQVFAKSFYRLIGTLIGLSVMMVLVALFAQERVLFLLSAAIWIGLCTAGAARYRDFRAYACVLAGYTATLIGIPATTHPEAAFMQALWRVLEISLAIGCTALVSAVLLPQTTTAALRNALYLRFGTFAGFMLDGLRQRLDRPAFSAGNVRFASEAVGLEALRTASTFEDPHMRLRSRRLARLNSEFMTLTTRFHALYRLRERLRGQGREALLETLQPCLAPLLALFEQLRERPPTVNDAARLADRLMALGAELRAGIRTARAQLGASYGDGDGDGDGEALLDFDSAAELLFRLVDDLHNYALTHASLAAHHHEREQWEQGFTTKANPLAALVAGARTGLTVLLFGTFWIYSAWPSGGTFALNAVAILALVSSSPNPPRMALQMAGGTAIAAVLGIAVGLFVLPRIDGFVMLCLVLAPVFAFGAFLSTRPRWAGLGAGLLIFFSTGTVPANHTLFDPATLINTYLALLLSMLISAALVAVVLPPNAPWMWRHLERDLRRRIVYAVSAPAQNLVTGFESGTRDLVVQAYGLAAANPQVQRDLLRWMFLVLEVGHAVIELRREQAVLPERPVYAERKPWRRAIRVLGRALIRLFVQPSADNRQRALLAVERAIASAQAAAEPYELHFEQAPVRRVLSYLHFIRTSLLDPQSPLPPLLEPEADHAA</sequence>
<evidence type="ECO:0000256" key="2">
    <source>
        <dbReference type="ARBA" id="ARBA00022475"/>
    </source>
</evidence>
<accession>A0A385Z6T0</accession>
<evidence type="ECO:0000256" key="5">
    <source>
        <dbReference type="ARBA" id="ARBA00023136"/>
    </source>
</evidence>
<dbReference type="EMBL" id="CP032419">
    <property type="protein sequence ID" value="AYC33767.1"/>
    <property type="molecule type" value="Genomic_DNA"/>
</dbReference>
<dbReference type="KEGG" id="pcav:D3880_16010"/>
<feature type="transmembrane region" description="Helical" evidence="6">
    <location>
        <begin position="80"/>
        <end position="99"/>
    </location>
</feature>
<feature type="transmembrane region" description="Helical" evidence="6">
    <location>
        <begin position="504"/>
        <end position="523"/>
    </location>
</feature>
<keyword evidence="5 6" id="KW-0472">Membrane</keyword>
<dbReference type="PANTHER" id="PTHR30509">
    <property type="entry name" value="P-HYDROXYBENZOIC ACID EFFLUX PUMP SUBUNIT-RELATED"/>
    <property type="match status" value="1"/>
</dbReference>
<feature type="transmembrane region" description="Helical" evidence="6">
    <location>
        <begin position="31"/>
        <end position="49"/>
    </location>
</feature>
<evidence type="ECO:0000256" key="6">
    <source>
        <dbReference type="SAM" id="Phobius"/>
    </source>
</evidence>
<dbReference type="Proteomes" id="UP000265560">
    <property type="component" value="Chromosome"/>
</dbReference>
<evidence type="ECO:0000256" key="1">
    <source>
        <dbReference type="ARBA" id="ARBA00004651"/>
    </source>
</evidence>
<evidence type="ECO:0000313" key="8">
    <source>
        <dbReference type="Proteomes" id="UP000265560"/>
    </source>
</evidence>
<keyword evidence="8" id="KW-1185">Reference proteome</keyword>
<dbReference type="RefSeq" id="WP_119894422.1">
    <property type="nucleotide sequence ID" value="NZ_CP032419.1"/>
</dbReference>
<proteinExistence type="predicted"/>
<feature type="transmembrane region" description="Helical" evidence="6">
    <location>
        <begin position="159"/>
        <end position="180"/>
    </location>
</feature>
<feature type="transmembrane region" description="Helical" evidence="6">
    <location>
        <begin position="130"/>
        <end position="147"/>
    </location>
</feature>